<accession>A0A7J6TTQ7</accession>
<dbReference type="Proteomes" id="UP000574390">
    <property type="component" value="Unassembled WGS sequence"/>
</dbReference>
<protein>
    <submittedName>
        <fullName evidence="4">Uncharacterized protein</fullName>
    </submittedName>
</protein>
<evidence type="ECO:0000256" key="1">
    <source>
        <dbReference type="SAM" id="Phobius"/>
    </source>
</evidence>
<sequence length="162" mass="17924">MPGGLVLENLFSDRPTTSASDVLNAGNTVTVAPPAAHRPNWFARRYERLRNHAQSLEGNLRVVKAVWSEGDGERMASLFDMRHYVRPVLASTGSAVGLYSIGVCVQMNNRRPIHRALYVAIPYAMVMSTAGILMRVTTKVEDIIRDDPSLKRVFQGQTIDAV</sequence>
<dbReference type="AlphaFoldDB" id="A0A7J6TTQ7"/>
<dbReference type="Proteomes" id="UP000553632">
    <property type="component" value="Unassembled WGS sequence"/>
</dbReference>
<feature type="transmembrane region" description="Helical" evidence="1">
    <location>
        <begin position="117"/>
        <end position="136"/>
    </location>
</feature>
<evidence type="ECO:0000313" key="5">
    <source>
        <dbReference type="Proteomes" id="UP000541610"/>
    </source>
</evidence>
<keyword evidence="6" id="KW-1185">Reference proteome</keyword>
<dbReference type="EMBL" id="JABANO010008900">
    <property type="protein sequence ID" value="KAF4747786.1"/>
    <property type="molecule type" value="Genomic_DNA"/>
</dbReference>
<proteinExistence type="predicted"/>
<comment type="caution">
    <text evidence="4">The sequence shown here is derived from an EMBL/GenBank/DDBJ whole genome shotgun (WGS) entry which is preliminary data.</text>
</comment>
<dbReference type="EMBL" id="JABANM010026401">
    <property type="protein sequence ID" value="KAF4713038.1"/>
    <property type="molecule type" value="Genomic_DNA"/>
</dbReference>
<evidence type="ECO:0000313" key="4">
    <source>
        <dbReference type="EMBL" id="KAF4747786.1"/>
    </source>
</evidence>
<keyword evidence="1" id="KW-1133">Transmembrane helix</keyword>
<dbReference type="OrthoDB" id="10309608at2759"/>
<evidence type="ECO:0000313" key="6">
    <source>
        <dbReference type="Proteomes" id="UP000553632"/>
    </source>
</evidence>
<organism evidence="4 6">
    <name type="scientific">Perkinsus olseni</name>
    <name type="common">Perkinsus atlanticus</name>
    <dbReference type="NCBI Taxonomy" id="32597"/>
    <lineage>
        <taxon>Eukaryota</taxon>
        <taxon>Sar</taxon>
        <taxon>Alveolata</taxon>
        <taxon>Perkinsozoa</taxon>
        <taxon>Perkinsea</taxon>
        <taxon>Perkinsida</taxon>
        <taxon>Perkinsidae</taxon>
        <taxon>Perkinsus</taxon>
    </lineage>
</organism>
<dbReference type="Proteomes" id="UP000541610">
    <property type="component" value="Unassembled WGS sequence"/>
</dbReference>
<keyword evidence="1" id="KW-0472">Membrane</keyword>
<gene>
    <name evidence="2" type="ORF">FOZ60_003502</name>
    <name evidence="3" type="ORF">FOZ62_025779</name>
    <name evidence="4" type="ORF">FOZ63_029001</name>
</gene>
<evidence type="ECO:0000313" key="3">
    <source>
        <dbReference type="EMBL" id="KAF4713038.1"/>
    </source>
</evidence>
<dbReference type="EMBL" id="JABANP010000173">
    <property type="protein sequence ID" value="KAF4687789.1"/>
    <property type="molecule type" value="Genomic_DNA"/>
</dbReference>
<evidence type="ECO:0000313" key="2">
    <source>
        <dbReference type="EMBL" id="KAF4687789.1"/>
    </source>
</evidence>
<reference evidence="5 6" key="1">
    <citation type="submission" date="2020-04" db="EMBL/GenBank/DDBJ databases">
        <title>Perkinsus olseni comparative genomics.</title>
        <authorList>
            <person name="Bogema D.R."/>
        </authorList>
    </citation>
    <scope>NUCLEOTIDE SEQUENCE [LARGE SCALE GENOMIC DNA]</scope>
    <source>
        <strain evidence="2">00978-12</strain>
        <strain evidence="3">ATCC PRA-205</strain>
        <strain evidence="4 6">ATCC PRA-207</strain>
    </source>
</reference>
<keyword evidence="1" id="KW-0812">Transmembrane</keyword>
<name>A0A7J6TTQ7_PEROL</name>
<feature type="transmembrane region" description="Helical" evidence="1">
    <location>
        <begin position="84"/>
        <end position="105"/>
    </location>
</feature>